<feature type="transmembrane region" description="Helical" evidence="1">
    <location>
        <begin position="36"/>
        <end position="55"/>
    </location>
</feature>
<dbReference type="Proteomes" id="UP001240984">
    <property type="component" value="Unassembled WGS sequence"/>
</dbReference>
<comment type="caution">
    <text evidence="2">The sequence shown here is derived from an EMBL/GenBank/DDBJ whole genome shotgun (WGS) entry which is preliminary data.</text>
</comment>
<keyword evidence="1" id="KW-0472">Membrane</keyword>
<gene>
    <name evidence="2" type="ORF">J2S43_001577</name>
</gene>
<keyword evidence="3" id="KW-1185">Reference proteome</keyword>
<evidence type="ECO:0000256" key="1">
    <source>
        <dbReference type="SAM" id="Phobius"/>
    </source>
</evidence>
<accession>A0ABT9MNR9</accession>
<evidence type="ECO:0000313" key="3">
    <source>
        <dbReference type="Proteomes" id="UP001240984"/>
    </source>
</evidence>
<evidence type="ECO:0000313" key="2">
    <source>
        <dbReference type="EMBL" id="MDP9793065.1"/>
    </source>
</evidence>
<keyword evidence="1" id="KW-0812">Transmembrane</keyword>
<dbReference type="EMBL" id="JAUSRA010000001">
    <property type="protein sequence ID" value="MDP9793065.1"/>
    <property type="molecule type" value="Genomic_DNA"/>
</dbReference>
<reference evidence="2 3" key="1">
    <citation type="submission" date="2023-07" db="EMBL/GenBank/DDBJ databases">
        <title>Sequencing the genomes of 1000 actinobacteria strains.</title>
        <authorList>
            <person name="Klenk H.-P."/>
        </authorList>
    </citation>
    <scope>NUCLEOTIDE SEQUENCE [LARGE SCALE GENOMIC DNA]</scope>
    <source>
        <strain evidence="2 3">DSM 44710</strain>
    </source>
</reference>
<organism evidence="2 3">
    <name type="scientific">Catenuloplanes nepalensis</name>
    <dbReference type="NCBI Taxonomy" id="587533"/>
    <lineage>
        <taxon>Bacteria</taxon>
        <taxon>Bacillati</taxon>
        <taxon>Actinomycetota</taxon>
        <taxon>Actinomycetes</taxon>
        <taxon>Micromonosporales</taxon>
        <taxon>Micromonosporaceae</taxon>
        <taxon>Catenuloplanes</taxon>
    </lineage>
</organism>
<protein>
    <submittedName>
        <fullName evidence="2">Uncharacterized protein</fullName>
    </submittedName>
</protein>
<sequence length="66" mass="7432">MLHAVLNTFTFIMAMSLRVDLGSATQDRSVGVGPPYQLIPTVTVIVITAVVRWLTRRSRFARRTSR</sequence>
<keyword evidence="1" id="KW-1133">Transmembrane helix</keyword>
<proteinExistence type="predicted"/>
<name>A0ABT9MNR9_9ACTN</name>